<dbReference type="PANTHER" id="PTHR21299:SF1">
    <property type="entry name" value="PANTOATE--BETA-ALANINE LIGASE"/>
    <property type="match status" value="1"/>
</dbReference>
<organism evidence="9 10">
    <name type="scientific">Candidatus Muproteobacteria bacterium RBG_16_60_9</name>
    <dbReference type="NCBI Taxonomy" id="1817755"/>
    <lineage>
        <taxon>Bacteria</taxon>
        <taxon>Pseudomonadati</taxon>
        <taxon>Pseudomonadota</taxon>
        <taxon>Candidatus Muproteobacteria</taxon>
    </lineage>
</organism>
<keyword evidence="3 8" id="KW-0436">Ligase</keyword>
<evidence type="ECO:0000256" key="4">
    <source>
        <dbReference type="ARBA" id="ARBA00022655"/>
    </source>
</evidence>
<feature type="binding site" evidence="8">
    <location>
        <position position="61"/>
    </location>
    <ligand>
        <name>(R)-pantoate</name>
        <dbReference type="ChEBI" id="CHEBI:15980"/>
    </ligand>
</feature>
<dbReference type="Proteomes" id="UP000179076">
    <property type="component" value="Unassembled WGS sequence"/>
</dbReference>
<accession>A0A1F6UVV4</accession>
<reference evidence="9 10" key="1">
    <citation type="journal article" date="2016" name="Nat. Commun.">
        <title>Thousands of microbial genomes shed light on interconnected biogeochemical processes in an aquifer system.</title>
        <authorList>
            <person name="Anantharaman K."/>
            <person name="Brown C.T."/>
            <person name="Hug L.A."/>
            <person name="Sharon I."/>
            <person name="Castelle C.J."/>
            <person name="Probst A.J."/>
            <person name="Thomas B.C."/>
            <person name="Singh A."/>
            <person name="Wilkins M.J."/>
            <person name="Karaoz U."/>
            <person name="Brodie E.L."/>
            <person name="Williams K.H."/>
            <person name="Hubbard S.S."/>
            <person name="Banfield J.F."/>
        </authorList>
    </citation>
    <scope>NUCLEOTIDE SEQUENCE [LARGE SCALE GENOMIC DNA]</scope>
</reference>
<keyword evidence="8" id="KW-0963">Cytoplasm</keyword>
<evidence type="ECO:0000256" key="3">
    <source>
        <dbReference type="ARBA" id="ARBA00022598"/>
    </source>
</evidence>
<feature type="binding site" evidence="8">
    <location>
        <position position="61"/>
    </location>
    <ligand>
        <name>beta-alanine</name>
        <dbReference type="ChEBI" id="CHEBI:57966"/>
    </ligand>
</feature>
<comment type="pathway">
    <text evidence="1 8">Cofactor biosynthesis; (R)-pantothenate biosynthesis; (R)-pantothenate from (R)-pantoate and beta-alanine: step 1/1.</text>
</comment>
<dbReference type="Pfam" id="PF02569">
    <property type="entry name" value="Pantoate_ligase"/>
    <property type="match status" value="1"/>
</dbReference>
<dbReference type="GO" id="GO:0005829">
    <property type="term" value="C:cytosol"/>
    <property type="evidence" value="ECO:0007669"/>
    <property type="project" value="TreeGrafter"/>
</dbReference>
<dbReference type="CDD" id="cd00560">
    <property type="entry name" value="PanC"/>
    <property type="match status" value="1"/>
</dbReference>
<proteinExistence type="inferred from homology"/>
<comment type="caution">
    <text evidence="9">The sequence shown here is derived from an EMBL/GenBank/DDBJ whole genome shotgun (WGS) entry which is preliminary data.</text>
</comment>
<comment type="similarity">
    <text evidence="2 8">Belongs to the pantothenate synthetase family.</text>
</comment>
<gene>
    <name evidence="8" type="primary">panC</name>
    <name evidence="9" type="ORF">A2W18_03385</name>
</gene>
<dbReference type="InterPro" id="IPR003721">
    <property type="entry name" value="Pantoate_ligase"/>
</dbReference>
<dbReference type="InterPro" id="IPR004821">
    <property type="entry name" value="Cyt_trans-like"/>
</dbReference>
<dbReference type="GO" id="GO:0005524">
    <property type="term" value="F:ATP binding"/>
    <property type="evidence" value="ECO:0007669"/>
    <property type="project" value="UniProtKB-KW"/>
</dbReference>
<comment type="miscellaneous">
    <text evidence="8">The reaction proceeds by a bi uni uni bi ping pong mechanism.</text>
</comment>
<protein>
    <recommendedName>
        <fullName evidence="8">Pantothenate synthetase</fullName>
        <shortName evidence="8">PS</shortName>
        <ecNumber evidence="8">6.3.2.1</ecNumber>
    </recommendedName>
    <alternativeName>
        <fullName evidence="8">Pantoate--beta-alanine ligase</fullName>
    </alternativeName>
    <alternativeName>
        <fullName evidence="8">Pantoate-activating enzyme</fullName>
    </alternativeName>
</protein>
<dbReference type="NCBIfam" id="TIGR00125">
    <property type="entry name" value="cyt_tran_rel"/>
    <property type="match status" value="1"/>
</dbReference>
<dbReference type="UniPathway" id="UPA00028">
    <property type="reaction ID" value="UER00005"/>
</dbReference>
<dbReference type="GO" id="GO:0004592">
    <property type="term" value="F:pantoate-beta-alanine ligase activity"/>
    <property type="evidence" value="ECO:0007669"/>
    <property type="project" value="UniProtKB-UniRule"/>
</dbReference>
<dbReference type="PANTHER" id="PTHR21299">
    <property type="entry name" value="CYTIDYLATE KINASE/PANTOATE-BETA-ALANINE LIGASE"/>
    <property type="match status" value="1"/>
</dbReference>
<feature type="binding site" evidence="8">
    <location>
        <begin position="186"/>
        <end position="189"/>
    </location>
    <ligand>
        <name>ATP</name>
        <dbReference type="ChEBI" id="CHEBI:30616"/>
    </ligand>
</feature>
<comment type="subcellular location">
    <subcellularLocation>
        <location evidence="8">Cytoplasm</location>
    </subcellularLocation>
</comment>
<dbReference type="NCBIfam" id="TIGR00018">
    <property type="entry name" value="panC"/>
    <property type="match status" value="1"/>
</dbReference>
<name>A0A1F6UVV4_9PROT</name>
<keyword evidence="4 8" id="KW-0566">Pantothenate biosynthesis</keyword>
<comment type="function">
    <text evidence="8">Catalyzes the condensation of pantoate with beta-alanine in an ATP-dependent reaction via a pantoyl-adenylate intermediate.</text>
</comment>
<evidence type="ECO:0000256" key="5">
    <source>
        <dbReference type="ARBA" id="ARBA00022741"/>
    </source>
</evidence>
<comment type="subunit">
    <text evidence="8">Homodimer.</text>
</comment>
<sequence>MIEITSGAQLRAQIVAARAAGKRIAFVPTMGNLHIGHRRLMDAARKLADVVVVSIYVNPLQFGPKEDFAAYPRTPAEDRTLARDAKVDLLFTPNESEVYPRGRERQTQIEVPLLSDILCGASRPGHFRGVATVVARLLTLVVPDVAVFGKKDFQQLLIIRHMVVDLAIPIDVVGVDVVREQDGLAMSSRNRYLSAEERKTAPRLQEALQGLGRALRQGTSITQAEAATRAELEIAGFRPDYVSVRRPSDLAESQAADKYLIVLAAAWLGRTRLIDNLEFEI</sequence>
<keyword evidence="5 8" id="KW-0547">Nucleotide-binding</keyword>
<dbReference type="EMBL" id="MFSP01000197">
    <property type="protein sequence ID" value="OGI61424.1"/>
    <property type="molecule type" value="Genomic_DNA"/>
</dbReference>
<dbReference type="AlphaFoldDB" id="A0A1F6UVV4"/>
<keyword evidence="6 8" id="KW-0067">ATP-binding</keyword>
<feature type="binding site" evidence="8">
    <location>
        <begin position="30"/>
        <end position="37"/>
    </location>
    <ligand>
        <name>ATP</name>
        <dbReference type="ChEBI" id="CHEBI:30616"/>
    </ligand>
</feature>
<dbReference type="InterPro" id="IPR042176">
    <property type="entry name" value="Pantoate_ligase_C"/>
</dbReference>
<evidence type="ECO:0000256" key="6">
    <source>
        <dbReference type="ARBA" id="ARBA00022840"/>
    </source>
</evidence>
<dbReference type="InterPro" id="IPR014729">
    <property type="entry name" value="Rossmann-like_a/b/a_fold"/>
</dbReference>
<evidence type="ECO:0000256" key="7">
    <source>
        <dbReference type="ARBA" id="ARBA00048258"/>
    </source>
</evidence>
<dbReference type="EC" id="6.3.2.1" evidence="8"/>
<dbReference type="GO" id="GO:0015940">
    <property type="term" value="P:pantothenate biosynthetic process"/>
    <property type="evidence" value="ECO:0007669"/>
    <property type="project" value="UniProtKB-UniRule"/>
</dbReference>
<evidence type="ECO:0000313" key="9">
    <source>
        <dbReference type="EMBL" id="OGI61424.1"/>
    </source>
</evidence>
<feature type="binding site" evidence="8">
    <location>
        <begin position="149"/>
        <end position="152"/>
    </location>
    <ligand>
        <name>ATP</name>
        <dbReference type="ChEBI" id="CHEBI:30616"/>
    </ligand>
</feature>
<evidence type="ECO:0000256" key="2">
    <source>
        <dbReference type="ARBA" id="ARBA00009256"/>
    </source>
</evidence>
<evidence type="ECO:0000256" key="8">
    <source>
        <dbReference type="HAMAP-Rule" id="MF_00158"/>
    </source>
</evidence>
<evidence type="ECO:0000313" key="10">
    <source>
        <dbReference type="Proteomes" id="UP000179076"/>
    </source>
</evidence>
<feature type="active site" description="Proton donor" evidence="8">
    <location>
        <position position="37"/>
    </location>
</feature>
<comment type="catalytic activity">
    <reaction evidence="7 8">
        <text>(R)-pantoate + beta-alanine + ATP = (R)-pantothenate + AMP + diphosphate + H(+)</text>
        <dbReference type="Rhea" id="RHEA:10912"/>
        <dbReference type="ChEBI" id="CHEBI:15378"/>
        <dbReference type="ChEBI" id="CHEBI:15980"/>
        <dbReference type="ChEBI" id="CHEBI:29032"/>
        <dbReference type="ChEBI" id="CHEBI:30616"/>
        <dbReference type="ChEBI" id="CHEBI:33019"/>
        <dbReference type="ChEBI" id="CHEBI:57966"/>
        <dbReference type="ChEBI" id="CHEBI:456215"/>
        <dbReference type="EC" id="6.3.2.1"/>
    </reaction>
</comment>
<feature type="binding site" evidence="8">
    <location>
        <position position="178"/>
    </location>
    <ligand>
        <name>ATP</name>
        <dbReference type="ChEBI" id="CHEBI:30616"/>
    </ligand>
</feature>
<dbReference type="HAMAP" id="MF_00158">
    <property type="entry name" value="PanC"/>
    <property type="match status" value="1"/>
</dbReference>
<evidence type="ECO:0000256" key="1">
    <source>
        <dbReference type="ARBA" id="ARBA00004990"/>
    </source>
</evidence>
<dbReference type="SUPFAM" id="SSF52374">
    <property type="entry name" value="Nucleotidylyl transferase"/>
    <property type="match status" value="1"/>
</dbReference>
<feature type="binding site" evidence="8">
    <location>
        <position position="155"/>
    </location>
    <ligand>
        <name>(R)-pantoate</name>
        <dbReference type="ChEBI" id="CHEBI:15980"/>
    </ligand>
</feature>
<dbReference type="FunFam" id="3.40.50.620:FF:000013">
    <property type="entry name" value="Pantothenate synthetase"/>
    <property type="match status" value="1"/>
</dbReference>
<dbReference type="Gene3D" id="3.40.50.620">
    <property type="entry name" value="HUPs"/>
    <property type="match status" value="1"/>
</dbReference>
<dbReference type="Gene3D" id="3.30.1300.10">
    <property type="entry name" value="Pantoate-beta-alanine ligase, C-terminal domain"/>
    <property type="match status" value="1"/>
</dbReference>